<keyword evidence="1" id="KW-0472">Membrane</keyword>
<reference evidence="2" key="1">
    <citation type="submission" date="2020-11" db="EMBL/GenBank/DDBJ databases">
        <authorList>
            <consortium name="DOE Joint Genome Institute"/>
            <person name="Ahrendt S."/>
            <person name="Riley R."/>
            <person name="Andreopoulos W."/>
            <person name="Labutti K."/>
            <person name="Pangilinan J."/>
            <person name="Ruiz-Duenas F.J."/>
            <person name="Barrasa J.M."/>
            <person name="Sanchez-Garcia M."/>
            <person name="Camarero S."/>
            <person name="Miyauchi S."/>
            <person name="Serrano A."/>
            <person name="Linde D."/>
            <person name="Babiker R."/>
            <person name="Drula E."/>
            <person name="Ayuso-Fernandez I."/>
            <person name="Pacheco R."/>
            <person name="Padilla G."/>
            <person name="Ferreira P."/>
            <person name="Barriuso J."/>
            <person name="Kellner H."/>
            <person name="Castanera R."/>
            <person name="Alfaro M."/>
            <person name="Ramirez L."/>
            <person name="Pisabarro A.G."/>
            <person name="Kuo A."/>
            <person name="Tritt A."/>
            <person name="Lipzen A."/>
            <person name="He G."/>
            <person name="Yan M."/>
            <person name="Ng V."/>
            <person name="Cullen D."/>
            <person name="Martin F."/>
            <person name="Rosso M.-N."/>
            <person name="Henrissat B."/>
            <person name="Hibbett D."/>
            <person name="Martinez A.T."/>
            <person name="Grigoriev I.V."/>
        </authorList>
    </citation>
    <scope>NUCLEOTIDE SEQUENCE</scope>
    <source>
        <strain evidence="2">MF-IS2</strain>
    </source>
</reference>
<evidence type="ECO:0000313" key="3">
    <source>
        <dbReference type="Proteomes" id="UP000807342"/>
    </source>
</evidence>
<organism evidence="2 3">
    <name type="scientific">Macrolepiota fuliginosa MF-IS2</name>
    <dbReference type="NCBI Taxonomy" id="1400762"/>
    <lineage>
        <taxon>Eukaryota</taxon>
        <taxon>Fungi</taxon>
        <taxon>Dikarya</taxon>
        <taxon>Basidiomycota</taxon>
        <taxon>Agaricomycotina</taxon>
        <taxon>Agaricomycetes</taxon>
        <taxon>Agaricomycetidae</taxon>
        <taxon>Agaricales</taxon>
        <taxon>Agaricineae</taxon>
        <taxon>Agaricaceae</taxon>
        <taxon>Macrolepiota</taxon>
    </lineage>
</organism>
<dbReference type="EMBL" id="MU151205">
    <property type="protein sequence ID" value="KAF9447316.1"/>
    <property type="molecule type" value="Genomic_DNA"/>
</dbReference>
<evidence type="ECO:0000313" key="2">
    <source>
        <dbReference type="EMBL" id="KAF9447316.1"/>
    </source>
</evidence>
<name>A0A9P5XDJ4_9AGAR</name>
<accession>A0A9P5XDJ4</accession>
<protein>
    <submittedName>
        <fullName evidence="2">Uncharacterized protein</fullName>
    </submittedName>
</protein>
<feature type="transmembrane region" description="Helical" evidence="1">
    <location>
        <begin position="248"/>
        <end position="267"/>
    </location>
</feature>
<feature type="transmembrane region" description="Helical" evidence="1">
    <location>
        <begin position="279"/>
        <end position="296"/>
    </location>
</feature>
<dbReference type="OrthoDB" id="2638860at2759"/>
<keyword evidence="3" id="KW-1185">Reference proteome</keyword>
<comment type="caution">
    <text evidence="2">The sequence shown here is derived from an EMBL/GenBank/DDBJ whole genome shotgun (WGS) entry which is preliminary data.</text>
</comment>
<keyword evidence="1" id="KW-0812">Transmembrane</keyword>
<keyword evidence="1" id="KW-1133">Transmembrane helix</keyword>
<sequence>MSSDSGDLTILKYYLSDSQKVERSLVCAATLLVYDSLILLPSSVQADIYCLYSISPGCAASGPLQSGDPYRLRYTPYWFFLVSFIWQRRVTAKSTGQALPPLVLGMRSSDFEKFRCQLSGFVYNLIFYIAYPPLVKVLLILRLLEILSCLIAFLLDVALVVPGGRLANISPVLPGCYLSLPESNLYRVWDKSGPQEWAVRLLTSTIELGLMLFKLVQTFRMRAGGFQSVVTQIHSLTPVLYVFYRDGMLMFIPIFVMNWCGLVSFFKPFNSSTFSRVDWPVWLVMTYHIFGARLILNLRNANAKLIGTTIPQQISTLRFDAVNPTTTGNDTNAIDA</sequence>
<feature type="transmembrane region" description="Helical" evidence="1">
    <location>
        <begin position="114"/>
        <end position="131"/>
    </location>
</feature>
<feature type="transmembrane region" description="Helical" evidence="1">
    <location>
        <begin position="137"/>
        <end position="161"/>
    </location>
</feature>
<proteinExistence type="predicted"/>
<evidence type="ECO:0000256" key="1">
    <source>
        <dbReference type="SAM" id="Phobius"/>
    </source>
</evidence>
<dbReference type="AlphaFoldDB" id="A0A9P5XDJ4"/>
<gene>
    <name evidence="2" type="ORF">P691DRAFT_782562</name>
</gene>
<dbReference type="Proteomes" id="UP000807342">
    <property type="component" value="Unassembled WGS sequence"/>
</dbReference>